<organism evidence="2 3">
    <name type="scientific">Melioribacter roseus (strain DSM 23840 / JCM 17771 / VKM B-2668 / P3M-2)</name>
    <dbReference type="NCBI Taxonomy" id="1191523"/>
    <lineage>
        <taxon>Bacteria</taxon>
        <taxon>Pseudomonadati</taxon>
        <taxon>Ignavibacteriota</taxon>
        <taxon>Ignavibacteria</taxon>
        <taxon>Ignavibacteriales</taxon>
        <taxon>Melioribacteraceae</taxon>
        <taxon>Melioribacter</taxon>
    </lineage>
</organism>
<gene>
    <name evidence="2" type="ordered locus">MROS_0498</name>
</gene>
<dbReference type="InterPro" id="IPR003731">
    <property type="entry name" value="Di-Nase_FeMo-co_biosynth"/>
</dbReference>
<dbReference type="Gene3D" id="3.30.420.130">
    <property type="entry name" value="Dinitrogenase iron-molybdenum cofactor biosynthesis domain"/>
    <property type="match status" value="1"/>
</dbReference>
<dbReference type="eggNOG" id="COG1433">
    <property type="taxonomic scope" value="Bacteria"/>
</dbReference>
<dbReference type="PANTHER" id="PTHR33937:SF2">
    <property type="entry name" value="DINITROGENASE IRON-MOLYBDENUM COFACTOR BIOSYNTHESIS DOMAIN-CONTAINING PROTEIN"/>
    <property type="match status" value="1"/>
</dbReference>
<dbReference type="InterPro" id="IPR051840">
    <property type="entry name" value="NifX/NifY_domain"/>
</dbReference>
<feature type="domain" description="Dinitrogenase iron-molybdenum cofactor biosynthesis" evidence="1">
    <location>
        <begin position="12"/>
        <end position="113"/>
    </location>
</feature>
<dbReference type="RefSeq" id="WP_014855178.1">
    <property type="nucleotide sequence ID" value="NC_018178.1"/>
</dbReference>
<reference evidence="2 3" key="1">
    <citation type="journal article" date="2013" name="PLoS ONE">
        <title>Genomic analysis of Melioribacter roseus, facultatively anaerobic organotrophic bacterium representing a novel deep lineage within Bacteriodetes/Chlorobi group.</title>
        <authorList>
            <person name="Kadnikov V.V."/>
            <person name="Mardanov A.V."/>
            <person name="Podosokorskaya O.A."/>
            <person name="Gavrilov S.N."/>
            <person name="Kublanov I.V."/>
            <person name="Beletsky A.V."/>
            <person name="Bonch-Osmolovskaya E.A."/>
            <person name="Ravin N.V."/>
        </authorList>
    </citation>
    <scope>NUCLEOTIDE SEQUENCE [LARGE SCALE GENOMIC DNA]</scope>
    <source>
        <strain evidence="3">JCM 17771 / P3M-2</strain>
    </source>
</reference>
<dbReference type="EMBL" id="CP003557">
    <property type="protein sequence ID" value="AFN73741.1"/>
    <property type="molecule type" value="Genomic_DNA"/>
</dbReference>
<dbReference type="HOGENOM" id="CLU_104194_3_1_10"/>
<dbReference type="SUPFAM" id="SSF53146">
    <property type="entry name" value="Nitrogenase accessory factor-like"/>
    <property type="match status" value="1"/>
</dbReference>
<dbReference type="Proteomes" id="UP000009011">
    <property type="component" value="Chromosome"/>
</dbReference>
<sequence length="130" mass="14681">MKIAVASDDNFHVSGHIGRVNGFIIYECSDGKILDKQYLENNFTNHGRGNRGEHHHGEGHRHGHERLIEALKGAEVLIFTSGGWRLIEDLEANGIKPFMTDEEIADRAVEKYLSGELTEKEDNVCHHGRH</sequence>
<dbReference type="AlphaFoldDB" id="I7A183"/>
<accession>I7A183</accession>
<name>I7A183_MELRP</name>
<dbReference type="OrthoDB" id="280278at2"/>
<dbReference type="Pfam" id="PF02579">
    <property type="entry name" value="Nitro_FeMo-Co"/>
    <property type="match status" value="1"/>
</dbReference>
<proteinExistence type="predicted"/>
<keyword evidence="3" id="KW-1185">Reference proteome</keyword>
<dbReference type="STRING" id="1191523.MROS_0498"/>
<dbReference type="PANTHER" id="PTHR33937">
    <property type="entry name" value="IRON-MOLYBDENUM PROTEIN-RELATED-RELATED"/>
    <property type="match status" value="1"/>
</dbReference>
<dbReference type="KEGG" id="mro:MROS_0498"/>
<dbReference type="InterPro" id="IPR036105">
    <property type="entry name" value="DiNase_FeMo-co_biosyn_sf"/>
</dbReference>
<evidence type="ECO:0000259" key="1">
    <source>
        <dbReference type="Pfam" id="PF02579"/>
    </source>
</evidence>
<protein>
    <submittedName>
        <fullName evidence="2">Dinitrogenase iron-molybdenum cofactor biosynthesis protein</fullName>
    </submittedName>
</protein>
<evidence type="ECO:0000313" key="2">
    <source>
        <dbReference type="EMBL" id="AFN73741.1"/>
    </source>
</evidence>
<evidence type="ECO:0000313" key="3">
    <source>
        <dbReference type="Proteomes" id="UP000009011"/>
    </source>
</evidence>